<evidence type="ECO:0000256" key="1">
    <source>
        <dbReference type="SAM" id="SignalP"/>
    </source>
</evidence>
<reference evidence="2" key="1">
    <citation type="submission" date="2018-01" db="EMBL/GenBank/DDBJ databases">
        <title>An insight into the sialome of Amazonian anophelines.</title>
        <authorList>
            <person name="Ribeiro J.M."/>
            <person name="Scarpassa V."/>
            <person name="Calvo E."/>
        </authorList>
    </citation>
    <scope>NUCLEOTIDE SEQUENCE</scope>
    <source>
        <tissue evidence="2">Salivary glands</tissue>
    </source>
</reference>
<feature type="chain" id="PRO_5014831110" evidence="1">
    <location>
        <begin position="20"/>
        <end position="139"/>
    </location>
</feature>
<name>A0A2M4C3T0_9DIPT</name>
<sequence length="139" mass="14801">MKLLVLSVVICALVAGSSAQATKSTNIIKIQQAVGSILGQMSIIPNAVRQVIAGTDSQNNINKALTAITAVKSQYTYFSSTYTSTVPSTVTDAITAFRSAITDLETTLKQVPVDPTKLTSSLTTVETTFMRLGSMIYMM</sequence>
<feature type="signal peptide" evidence="1">
    <location>
        <begin position="1"/>
        <end position="19"/>
    </location>
</feature>
<evidence type="ECO:0000313" key="2">
    <source>
        <dbReference type="EMBL" id="MBW59658.1"/>
    </source>
</evidence>
<dbReference type="EMBL" id="GGFJ01010517">
    <property type="protein sequence ID" value="MBW59658.1"/>
    <property type="molecule type" value="Transcribed_RNA"/>
</dbReference>
<protein>
    <submittedName>
        <fullName evidence="2">Putative secreted protein</fullName>
    </submittedName>
</protein>
<accession>A0A2M4C3T0</accession>
<dbReference type="AlphaFoldDB" id="A0A2M4C3T0"/>
<keyword evidence="1" id="KW-0732">Signal</keyword>
<organism evidence="2">
    <name type="scientific">Anopheles marajoara</name>
    <dbReference type="NCBI Taxonomy" id="58244"/>
    <lineage>
        <taxon>Eukaryota</taxon>
        <taxon>Metazoa</taxon>
        <taxon>Ecdysozoa</taxon>
        <taxon>Arthropoda</taxon>
        <taxon>Hexapoda</taxon>
        <taxon>Insecta</taxon>
        <taxon>Pterygota</taxon>
        <taxon>Neoptera</taxon>
        <taxon>Endopterygota</taxon>
        <taxon>Diptera</taxon>
        <taxon>Nematocera</taxon>
        <taxon>Culicoidea</taxon>
        <taxon>Culicidae</taxon>
        <taxon>Anophelinae</taxon>
        <taxon>Anopheles</taxon>
    </lineage>
</organism>
<proteinExistence type="predicted"/>